<dbReference type="EMBL" id="FWZX01000012">
    <property type="protein sequence ID" value="SMF37285.1"/>
    <property type="molecule type" value="Genomic_DNA"/>
</dbReference>
<reference evidence="3 4" key="1">
    <citation type="submission" date="2017-04" db="EMBL/GenBank/DDBJ databases">
        <authorList>
            <person name="Afonso C.L."/>
            <person name="Miller P.J."/>
            <person name="Scott M.A."/>
            <person name="Spackman E."/>
            <person name="Goraichik I."/>
            <person name="Dimitrov K.M."/>
            <person name="Suarez D.L."/>
            <person name="Swayne D.E."/>
        </authorList>
    </citation>
    <scope>NUCLEOTIDE SEQUENCE [LARGE SCALE GENOMIC DNA]</scope>
    <source>
        <strain evidence="3 4">USBA 355</strain>
    </source>
</reference>
<dbReference type="Gene3D" id="3.40.190.10">
    <property type="entry name" value="Periplasmic binding protein-like II"/>
    <property type="match status" value="2"/>
</dbReference>
<dbReference type="GO" id="GO:0030975">
    <property type="term" value="F:thiamine binding"/>
    <property type="evidence" value="ECO:0007669"/>
    <property type="project" value="TreeGrafter"/>
</dbReference>
<dbReference type="GO" id="GO:0015846">
    <property type="term" value="P:polyamine transport"/>
    <property type="evidence" value="ECO:0007669"/>
    <property type="project" value="InterPro"/>
</dbReference>
<evidence type="ECO:0000256" key="1">
    <source>
        <dbReference type="ARBA" id="ARBA00022729"/>
    </source>
</evidence>
<name>A0A1Y6C049_9PROT</name>
<evidence type="ECO:0000313" key="4">
    <source>
        <dbReference type="Proteomes" id="UP000192917"/>
    </source>
</evidence>
<keyword evidence="1 2" id="KW-0732">Signal</keyword>
<keyword evidence="4" id="KW-1185">Reference proteome</keyword>
<dbReference type="GO" id="GO:0030976">
    <property type="term" value="F:thiamine pyrophosphate binding"/>
    <property type="evidence" value="ECO:0007669"/>
    <property type="project" value="TreeGrafter"/>
</dbReference>
<feature type="chain" id="PRO_5011966601" evidence="2">
    <location>
        <begin position="22"/>
        <end position="344"/>
    </location>
</feature>
<gene>
    <name evidence="3" type="ORF">SAMN05428998_112138</name>
</gene>
<dbReference type="GO" id="GO:0019808">
    <property type="term" value="F:polyamine binding"/>
    <property type="evidence" value="ECO:0007669"/>
    <property type="project" value="InterPro"/>
</dbReference>
<dbReference type="GO" id="GO:0015888">
    <property type="term" value="P:thiamine transport"/>
    <property type="evidence" value="ECO:0007669"/>
    <property type="project" value="TreeGrafter"/>
</dbReference>
<organism evidence="3 4">
    <name type="scientific">Tistlia consotensis USBA 355</name>
    <dbReference type="NCBI Taxonomy" id="560819"/>
    <lineage>
        <taxon>Bacteria</taxon>
        <taxon>Pseudomonadati</taxon>
        <taxon>Pseudomonadota</taxon>
        <taxon>Alphaproteobacteria</taxon>
        <taxon>Rhodospirillales</taxon>
        <taxon>Rhodovibrionaceae</taxon>
        <taxon>Tistlia</taxon>
    </lineage>
</organism>
<dbReference type="RefSeq" id="WP_085123667.1">
    <property type="nucleotide sequence ID" value="NZ_FWZX01000012.1"/>
</dbReference>
<dbReference type="AlphaFoldDB" id="A0A1Y6C049"/>
<proteinExistence type="predicted"/>
<dbReference type="GO" id="GO:0030288">
    <property type="term" value="C:outer membrane-bounded periplasmic space"/>
    <property type="evidence" value="ECO:0007669"/>
    <property type="project" value="TreeGrafter"/>
</dbReference>
<evidence type="ECO:0000256" key="2">
    <source>
        <dbReference type="SAM" id="SignalP"/>
    </source>
</evidence>
<dbReference type="STRING" id="560819.SAMN05428998_112138"/>
<dbReference type="PANTHER" id="PTHR30006">
    <property type="entry name" value="THIAMINE-BINDING PERIPLASMIC PROTEIN-RELATED"/>
    <property type="match status" value="1"/>
</dbReference>
<dbReference type="InterPro" id="IPR006059">
    <property type="entry name" value="SBP"/>
</dbReference>
<dbReference type="PANTHER" id="PTHR30006:SF2">
    <property type="entry name" value="ABC TRANSPORTER SUBSTRATE-BINDING PROTEIN"/>
    <property type="match status" value="1"/>
</dbReference>
<dbReference type="Proteomes" id="UP000192917">
    <property type="component" value="Unassembled WGS sequence"/>
</dbReference>
<dbReference type="Pfam" id="PF13416">
    <property type="entry name" value="SBP_bac_8"/>
    <property type="match status" value="1"/>
</dbReference>
<dbReference type="InterPro" id="IPR001188">
    <property type="entry name" value="Sperm_putr-bd"/>
</dbReference>
<dbReference type="CDD" id="cd13589">
    <property type="entry name" value="PBP2_polyamine_RpCGA009"/>
    <property type="match status" value="1"/>
</dbReference>
<sequence>MRKSVTAAALAAVLAVGSLQAARAETLLVSSWGGSWQEMIAKTIGKKFTETTGAKVEFVTGGTIDRLNKAKLAAGDPETDITLTTSHVGWLYQSSGLFETLDYARIPNAAKIFPEARISPGHVGVWSYVYTIGYRKDLLPEGLTFDSWEDLWSPKMKGLLGLPDFDPSHIIAVSAILSGADPQHWEKGQDKLLALKPSIKAFYTNDASSQQMMSSGETPVQILLSGNAFYQMGQGVDLALVIPKEGAVIGIDAIGIMKGTKKSELAYKFIDAAFDPEVQAEIASFKKLGPMVEGAPVDPAIARLPGVFTTAEQWKEQAIVIDHKLRAEKLGEWKQWFTEHMIAQ</sequence>
<evidence type="ECO:0000313" key="3">
    <source>
        <dbReference type="EMBL" id="SMF37285.1"/>
    </source>
</evidence>
<dbReference type="SUPFAM" id="SSF53850">
    <property type="entry name" value="Periplasmic binding protein-like II"/>
    <property type="match status" value="1"/>
</dbReference>
<accession>A0A1Y6C049</accession>
<protein>
    <submittedName>
        <fullName evidence="3">Putative spermidine/putrescine transport system substrate-binding protein</fullName>
    </submittedName>
</protein>
<dbReference type="PRINTS" id="PR00909">
    <property type="entry name" value="SPERMDNBNDNG"/>
</dbReference>
<feature type="signal peptide" evidence="2">
    <location>
        <begin position="1"/>
        <end position="21"/>
    </location>
</feature>